<evidence type="ECO:0000313" key="3">
    <source>
        <dbReference type="EMBL" id="MBP2071291.1"/>
    </source>
</evidence>
<keyword evidence="1" id="KW-0472">Membrane</keyword>
<name>A0ABS4NC96_9THEO</name>
<dbReference type="RefSeq" id="WP_209453221.1">
    <property type="nucleotide sequence ID" value="NZ_JAGGLT010000006.1"/>
</dbReference>
<evidence type="ECO:0000259" key="2">
    <source>
        <dbReference type="Pfam" id="PF14285"/>
    </source>
</evidence>
<dbReference type="InterPro" id="IPR025377">
    <property type="entry name" value="DUF4367"/>
</dbReference>
<feature type="domain" description="DUF4367" evidence="2">
    <location>
        <begin position="145"/>
        <end position="247"/>
    </location>
</feature>
<gene>
    <name evidence="3" type="ORF">J2Z80_000802</name>
</gene>
<dbReference type="EMBL" id="JAGGLT010000006">
    <property type="protein sequence ID" value="MBP2071291.1"/>
    <property type="molecule type" value="Genomic_DNA"/>
</dbReference>
<protein>
    <recommendedName>
        <fullName evidence="2">DUF4367 domain-containing protein</fullName>
    </recommendedName>
</protein>
<accession>A0ABS4NC96</accession>
<dbReference type="Proteomes" id="UP001166402">
    <property type="component" value="Unassembled WGS sequence"/>
</dbReference>
<keyword evidence="1" id="KW-0812">Transmembrane</keyword>
<feature type="transmembrane region" description="Helical" evidence="1">
    <location>
        <begin position="81"/>
        <end position="102"/>
    </location>
</feature>
<reference evidence="3" key="1">
    <citation type="submission" date="2021-03" db="EMBL/GenBank/DDBJ databases">
        <title>Genomic Encyclopedia of Type Strains, Phase IV (KMG-IV): sequencing the most valuable type-strain genomes for metagenomic binning, comparative biology and taxonomic classification.</title>
        <authorList>
            <person name="Goeker M."/>
        </authorList>
    </citation>
    <scope>NUCLEOTIDE SEQUENCE</scope>
    <source>
        <strain evidence="3">DSM 101588</strain>
    </source>
</reference>
<evidence type="ECO:0000313" key="4">
    <source>
        <dbReference type="Proteomes" id="UP001166402"/>
    </source>
</evidence>
<organism evidence="3 4">
    <name type="scientific">Thermoanaerobacterium butyriciformans</name>
    <dbReference type="NCBI Taxonomy" id="1702242"/>
    <lineage>
        <taxon>Bacteria</taxon>
        <taxon>Bacillati</taxon>
        <taxon>Bacillota</taxon>
        <taxon>Clostridia</taxon>
        <taxon>Thermoanaerobacterales</taxon>
        <taxon>Thermoanaerobacteraceae</taxon>
        <taxon>Thermoanaerobacterium</taxon>
    </lineage>
</organism>
<proteinExistence type="predicted"/>
<comment type="caution">
    <text evidence="3">The sequence shown here is derived from an EMBL/GenBank/DDBJ whole genome shotgun (WGS) entry which is preliminary data.</text>
</comment>
<dbReference type="Pfam" id="PF14285">
    <property type="entry name" value="DUF4367"/>
    <property type="match status" value="1"/>
</dbReference>
<keyword evidence="1" id="KW-1133">Transmembrane helix</keyword>
<evidence type="ECO:0000256" key="1">
    <source>
        <dbReference type="SAM" id="Phobius"/>
    </source>
</evidence>
<keyword evidence="4" id="KW-1185">Reference proteome</keyword>
<sequence>MKDLYDEKLKSESKIFEALLEYAGACHVNNIIQDLDAEANSEEIPYPEELSIKIRKMLKHHKRKEAVKKFFISAKRTFPKVAIFFFVVFIGFTVAITTVSAFRARVFNLIIEIKKDYTDIKLKENNEPSTSSSTSMIPSNWENEYYLSYVPHGFKISKVESQEVTKIIQYTNDKGDFIVFSQSSNENTDMMVDTENAITQKIDINGYEGILIQKNGLNTVVWRKDHNLFSLMSKIDKNELIKAANSIKLKK</sequence>